<reference evidence="1" key="1">
    <citation type="journal article" date="2014" name="Nat. Commun.">
        <title>The tobacco genome sequence and its comparison with those of tomato and potato.</title>
        <authorList>
            <person name="Sierro N."/>
            <person name="Battey J.N."/>
            <person name="Ouadi S."/>
            <person name="Bakaher N."/>
            <person name="Bovet L."/>
            <person name="Willig A."/>
            <person name="Goepfert S."/>
            <person name="Peitsch M.C."/>
            <person name="Ivanov N.V."/>
        </authorList>
    </citation>
    <scope>NUCLEOTIDE SEQUENCE [LARGE SCALE GENOMIC DNA]</scope>
</reference>
<accession>A0AC58S5M5</accession>
<name>A0AC58S5M5_TOBAC</name>
<proteinExistence type="predicted"/>
<organism evidence="1 2">
    <name type="scientific">Nicotiana tabacum</name>
    <name type="common">Common tobacco</name>
    <dbReference type="NCBI Taxonomy" id="4097"/>
    <lineage>
        <taxon>Eukaryota</taxon>
        <taxon>Viridiplantae</taxon>
        <taxon>Streptophyta</taxon>
        <taxon>Embryophyta</taxon>
        <taxon>Tracheophyta</taxon>
        <taxon>Spermatophyta</taxon>
        <taxon>Magnoliopsida</taxon>
        <taxon>eudicotyledons</taxon>
        <taxon>Gunneridae</taxon>
        <taxon>Pentapetalae</taxon>
        <taxon>asterids</taxon>
        <taxon>lamiids</taxon>
        <taxon>Solanales</taxon>
        <taxon>Solanaceae</taxon>
        <taxon>Nicotianoideae</taxon>
        <taxon>Nicotianeae</taxon>
        <taxon>Nicotiana</taxon>
    </lineage>
</organism>
<evidence type="ECO:0000313" key="1">
    <source>
        <dbReference type="Proteomes" id="UP000790787"/>
    </source>
</evidence>
<dbReference type="Proteomes" id="UP000790787">
    <property type="component" value="Chromosome 11"/>
</dbReference>
<gene>
    <name evidence="2" type="primary">LOC142165790</name>
</gene>
<reference evidence="2" key="2">
    <citation type="submission" date="2025-08" db="UniProtKB">
        <authorList>
            <consortium name="RefSeq"/>
        </authorList>
    </citation>
    <scope>IDENTIFICATION</scope>
    <source>
        <tissue evidence="2">Leaf</tissue>
    </source>
</reference>
<evidence type="ECO:0000313" key="2">
    <source>
        <dbReference type="RefSeq" id="XP_075080264.1"/>
    </source>
</evidence>
<dbReference type="RefSeq" id="XP_075080264.1">
    <property type="nucleotide sequence ID" value="XM_075224163.1"/>
</dbReference>
<sequence length="115" mass="12776">MAFSPPLGTCSSNVAKAKTVLIGLTWCNENDFFNIIIEGNSLLIINMLKGSIKSPWHVLEIVLKTQELARMANCSFQHSFREANQVADALAKWSIENIDKMLDSSIDLPLRARGL</sequence>
<keyword evidence="1" id="KW-1185">Reference proteome</keyword>
<protein>
    <submittedName>
        <fullName evidence="2">Uncharacterized protein LOC142165790</fullName>
    </submittedName>
</protein>